<organism evidence="3 4">
    <name type="scientific">Micromonospora inositola</name>
    <dbReference type="NCBI Taxonomy" id="47865"/>
    <lineage>
        <taxon>Bacteria</taxon>
        <taxon>Bacillati</taxon>
        <taxon>Actinomycetota</taxon>
        <taxon>Actinomycetes</taxon>
        <taxon>Micromonosporales</taxon>
        <taxon>Micromonosporaceae</taxon>
        <taxon>Micromonospora</taxon>
    </lineage>
</organism>
<feature type="region of interest" description="Disordered" evidence="1">
    <location>
        <begin position="70"/>
        <end position="95"/>
    </location>
</feature>
<evidence type="ECO:0000313" key="3">
    <source>
        <dbReference type="EMBL" id="SCG75983.1"/>
    </source>
</evidence>
<keyword evidence="2" id="KW-0812">Transmembrane</keyword>
<dbReference type="AlphaFoldDB" id="A0A1C5JZN7"/>
<proteinExistence type="predicted"/>
<keyword evidence="2" id="KW-0472">Membrane</keyword>
<keyword evidence="4" id="KW-1185">Reference proteome</keyword>
<keyword evidence="2" id="KW-1133">Transmembrane helix</keyword>
<accession>A0A1C5JZN7</accession>
<reference evidence="4" key="1">
    <citation type="submission" date="2016-06" db="EMBL/GenBank/DDBJ databases">
        <authorList>
            <person name="Varghese N."/>
            <person name="Submissions Spin"/>
        </authorList>
    </citation>
    <scope>NUCLEOTIDE SEQUENCE [LARGE SCALE GENOMIC DNA]</scope>
    <source>
        <strain evidence="4">DSM 43819</strain>
    </source>
</reference>
<gene>
    <name evidence="3" type="ORF">GA0070613_5895</name>
</gene>
<feature type="transmembrane region" description="Helical" evidence="2">
    <location>
        <begin position="44"/>
        <end position="65"/>
    </location>
</feature>
<name>A0A1C5JZN7_9ACTN</name>
<dbReference type="RefSeq" id="WP_089015171.1">
    <property type="nucleotide sequence ID" value="NZ_LT607754.1"/>
</dbReference>
<dbReference type="EMBL" id="LT607754">
    <property type="protein sequence ID" value="SCG75983.1"/>
    <property type="molecule type" value="Genomic_DNA"/>
</dbReference>
<evidence type="ECO:0000313" key="4">
    <source>
        <dbReference type="Proteomes" id="UP000198221"/>
    </source>
</evidence>
<protein>
    <submittedName>
        <fullName evidence="3">Uncharacterized protein</fullName>
    </submittedName>
</protein>
<evidence type="ECO:0000256" key="2">
    <source>
        <dbReference type="SAM" id="Phobius"/>
    </source>
</evidence>
<dbReference type="OrthoDB" id="3405486at2"/>
<dbReference type="Proteomes" id="UP000198221">
    <property type="component" value="Chromosome I"/>
</dbReference>
<evidence type="ECO:0000256" key="1">
    <source>
        <dbReference type="SAM" id="MobiDB-lite"/>
    </source>
</evidence>
<sequence>MTPTVSRLVRWAAVIGVGIALTLAAWQDPVLAYAARRPPLGVPLAGIMVATALGGVVGLGLVRAGGRRPLRVSRRPAPSRPLSVSRRPDRRRSRR</sequence>